<dbReference type="PANTHER" id="PTHR44186:SF1">
    <property type="entry name" value="BARDET-BIEDL SYNDROME 4 PROTEIN"/>
    <property type="match status" value="1"/>
</dbReference>
<evidence type="ECO:0000256" key="2">
    <source>
        <dbReference type="ARBA" id="ARBA00022803"/>
    </source>
</evidence>
<keyword evidence="1" id="KW-0677">Repeat</keyword>
<dbReference type="Gene3D" id="3.10.10.10">
    <property type="entry name" value="HIV Type 1 Reverse Transcriptase, subunit A, domain 1"/>
    <property type="match status" value="1"/>
</dbReference>
<dbReference type="InterPro" id="IPR043502">
    <property type="entry name" value="DNA/RNA_pol_sf"/>
</dbReference>
<evidence type="ECO:0008006" key="8">
    <source>
        <dbReference type="Google" id="ProtNLM"/>
    </source>
</evidence>
<dbReference type="Proteomes" id="UP001152799">
    <property type="component" value="Chromosome 4"/>
</dbReference>
<comment type="similarity">
    <text evidence="3">Belongs to the BBS4 family.</text>
</comment>
<keyword evidence="2 4" id="KW-0802">TPR repeat</keyword>
<dbReference type="OrthoDB" id="309339at2759"/>
<protein>
    <recommendedName>
        <fullName evidence="8">Tetratricopeptide repeat protein</fullName>
    </recommendedName>
</protein>
<keyword evidence="7" id="KW-1185">Reference proteome</keyword>
<dbReference type="SMART" id="SM00028">
    <property type="entry name" value="TPR"/>
    <property type="match status" value="3"/>
</dbReference>
<dbReference type="InterPro" id="IPR019734">
    <property type="entry name" value="TPR_rpt"/>
</dbReference>
<dbReference type="InterPro" id="IPR019412">
    <property type="entry name" value="IML2/TPR_39"/>
</dbReference>
<sequence length="409" mass="47593">MLTNGKDHLHSASKLEKPLKNDHPEPDPMEKLNWLIHLQHIRGEIGVCKQLIDSEISRSQGKNEYVYFKQGIILKEEGNVQEALEIFQKCLKLNQKSALILKEVAKCLYEMKRFRLSLNAYLEAEQLSKNTDWQLHYFIAQTYLKLGNVEKAKEYANKSVKLGKLEESYALLMKILIGERDFRSAIAVEFNFNSDINSLFTFDDLQDHQRVLAQSVIDSFREISSDTSIGRTNKISMHIDTGDAKPFKRKQYPMSPYMLKILNQELDEMIKLVVVEPSQSPYSSPVFLVKKSNDEMRFCSDGRFLNEQTKHDSYPLPNIERILSMLRGANYISSESSVDLRKAFWQIPLDQDSQEMLCTKILHNISSKNFNRLDFMEDIEISKELRNNELCLNTQVNLNRSYIPLHRRL</sequence>
<name>A0A9N9QJL9_9CUCU</name>
<dbReference type="GO" id="GO:0071897">
    <property type="term" value="P:DNA biosynthetic process"/>
    <property type="evidence" value="ECO:0007669"/>
    <property type="project" value="UniProtKB-ARBA"/>
</dbReference>
<evidence type="ECO:0000256" key="5">
    <source>
        <dbReference type="SAM" id="MobiDB-lite"/>
    </source>
</evidence>
<dbReference type="AlphaFoldDB" id="A0A9N9QJL9"/>
<dbReference type="GO" id="GO:0060271">
    <property type="term" value="P:cilium assembly"/>
    <property type="evidence" value="ECO:0007669"/>
    <property type="project" value="TreeGrafter"/>
</dbReference>
<dbReference type="CDD" id="cd01647">
    <property type="entry name" value="RT_LTR"/>
    <property type="match status" value="1"/>
</dbReference>
<feature type="region of interest" description="Disordered" evidence="5">
    <location>
        <begin position="1"/>
        <end position="26"/>
    </location>
</feature>
<evidence type="ECO:0000256" key="1">
    <source>
        <dbReference type="ARBA" id="ARBA00022737"/>
    </source>
</evidence>
<dbReference type="EMBL" id="OU892280">
    <property type="protein sequence ID" value="CAG9767979.1"/>
    <property type="molecule type" value="Genomic_DNA"/>
</dbReference>
<dbReference type="SUPFAM" id="SSF48452">
    <property type="entry name" value="TPR-like"/>
    <property type="match status" value="1"/>
</dbReference>
<evidence type="ECO:0000313" key="7">
    <source>
        <dbReference type="Proteomes" id="UP001152799"/>
    </source>
</evidence>
<dbReference type="PANTHER" id="PTHR44186">
    <property type="match status" value="1"/>
</dbReference>
<dbReference type="GO" id="GO:0036064">
    <property type="term" value="C:ciliary basal body"/>
    <property type="evidence" value="ECO:0007669"/>
    <property type="project" value="TreeGrafter"/>
</dbReference>
<dbReference type="SUPFAM" id="SSF56672">
    <property type="entry name" value="DNA/RNA polymerases"/>
    <property type="match status" value="1"/>
</dbReference>
<accession>A0A9N9QJL9</accession>
<proteinExistence type="inferred from homology"/>
<evidence type="ECO:0000256" key="3">
    <source>
        <dbReference type="ARBA" id="ARBA00023778"/>
    </source>
</evidence>
<dbReference type="PROSITE" id="PS50005">
    <property type="entry name" value="TPR"/>
    <property type="match status" value="1"/>
</dbReference>
<evidence type="ECO:0000256" key="4">
    <source>
        <dbReference type="PROSITE-ProRule" id="PRU00339"/>
    </source>
</evidence>
<dbReference type="Gene3D" id="1.25.40.10">
    <property type="entry name" value="Tetratricopeptide repeat domain"/>
    <property type="match status" value="1"/>
</dbReference>
<evidence type="ECO:0000313" key="6">
    <source>
        <dbReference type="EMBL" id="CAG9767979.1"/>
    </source>
</evidence>
<dbReference type="GO" id="GO:0061512">
    <property type="term" value="P:protein localization to cilium"/>
    <property type="evidence" value="ECO:0007669"/>
    <property type="project" value="TreeGrafter"/>
</dbReference>
<gene>
    <name evidence="6" type="ORF">CEUTPL_LOCUS8531</name>
</gene>
<reference evidence="6" key="1">
    <citation type="submission" date="2022-01" db="EMBL/GenBank/DDBJ databases">
        <authorList>
            <person name="King R."/>
        </authorList>
    </citation>
    <scope>NUCLEOTIDE SEQUENCE</scope>
</reference>
<dbReference type="InterPro" id="IPR011990">
    <property type="entry name" value="TPR-like_helical_dom_sf"/>
</dbReference>
<dbReference type="Pfam" id="PF10300">
    <property type="entry name" value="Iml2-TPR_39"/>
    <property type="match status" value="1"/>
</dbReference>
<feature type="repeat" description="TPR" evidence="4">
    <location>
        <begin position="64"/>
        <end position="97"/>
    </location>
</feature>
<organism evidence="6 7">
    <name type="scientific">Ceutorhynchus assimilis</name>
    <name type="common">cabbage seed weevil</name>
    <dbReference type="NCBI Taxonomy" id="467358"/>
    <lineage>
        <taxon>Eukaryota</taxon>
        <taxon>Metazoa</taxon>
        <taxon>Ecdysozoa</taxon>
        <taxon>Arthropoda</taxon>
        <taxon>Hexapoda</taxon>
        <taxon>Insecta</taxon>
        <taxon>Pterygota</taxon>
        <taxon>Neoptera</taxon>
        <taxon>Endopterygota</taxon>
        <taxon>Coleoptera</taxon>
        <taxon>Polyphaga</taxon>
        <taxon>Cucujiformia</taxon>
        <taxon>Curculionidae</taxon>
        <taxon>Ceutorhynchinae</taxon>
        <taxon>Ceutorhynchus</taxon>
    </lineage>
</organism>